<accession>A0A812IEH2</accession>
<feature type="region of interest" description="Disordered" evidence="1">
    <location>
        <begin position="162"/>
        <end position="198"/>
    </location>
</feature>
<reference evidence="2" key="1">
    <citation type="submission" date="2021-02" db="EMBL/GenBank/DDBJ databases">
        <authorList>
            <person name="Dougan E. K."/>
            <person name="Rhodes N."/>
            <person name="Thang M."/>
            <person name="Chan C."/>
        </authorList>
    </citation>
    <scope>NUCLEOTIDE SEQUENCE</scope>
</reference>
<comment type="caution">
    <text evidence="2">The sequence shown here is derived from an EMBL/GenBank/DDBJ whole genome shotgun (WGS) entry which is preliminary data.</text>
</comment>
<evidence type="ECO:0000256" key="1">
    <source>
        <dbReference type="SAM" id="MobiDB-lite"/>
    </source>
</evidence>
<keyword evidence="3" id="KW-1185">Reference proteome</keyword>
<name>A0A812IEH2_9DINO</name>
<dbReference type="AlphaFoldDB" id="A0A812IEH2"/>
<dbReference type="Proteomes" id="UP000604046">
    <property type="component" value="Unassembled WGS sequence"/>
</dbReference>
<evidence type="ECO:0000313" key="3">
    <source>
        <dbReference type="Proteomes" id="UP000604046"/>
    </source>
</evidence>
<gene>
    <name evidence="2" type="ORF">SNAT2548_LOCUS3662</name>
</gene>
<protein>
    <submittedName>
        <fullName evidence="2">Uncharacterized protein</fullName>
    </submittedName>
</protein>
<sequence length="198" mass="21505">MAVPRPCMQASTEAQVQHAYAPLQGQNLAASTHALPRGLRSWRLPSEFLSYSSSLHDRPHNSPYIQPSPREDLKITIRILIRLAGSTGSFGIGHQFYLHLPSGPWPTVPTALPGQPCLDSPAWTPFGAIRATGAISGTAGCQGSCAFKDFRRTASRRVCALKAKNGDELPSPQQATSPVNPRNHKEEDEDEEKELSPS</sequence>
<dbReference type="EMBL" id="CAJNDS010000224">
    <property type="protein sequence ID" value="CAE7030143.1"/>
    <property type="molecule type" value="Genomic_DNA"/>
</dbReference>
<evidence type="ECO:0000313" key="2">
    <source>
        <dbReference type="EMBL" id="CAE7030143.1"/>
    </source>
</evidence>
<feature type="compositionally biased region" description="Acidic residues" evidence="1">
    <location>
        <begin position="187"/>
        <end position="198"/>
    </location>
</feature>
<organism evidence="2 3">
    <name type="scientific">Symbiodinium natans</name>
    <dbReference type="NCBI Taxonomy" id="878477"/>
    <lineage>
        <taxon>Eukaryota</taxon>
        <taxon>Sar</taxon>
        <taxon>Alveolata</taxon>
        <taxon>Dinophyceae</taxon>
        <taxon>Suessiales</taxon>
        <taxon>Symbiodiniaceae</taxon>
        <taxon>Symbiodinium</taxon>
    </lineage>
</organism>
<feature type="compositionally biased region" description="Polar residues" evidence="1">
    <location>
        <begin position="171"/>
        <end position="180"/>
    </location>
</feature>
<proteinExistence type="predicted"/>